<accession>Q6APC0</accession>
<evidence type="ECO:0000313" key="1">
    <source>
        <dbReference type="EMBL" id="CAG35804.1"/>
    </source>
</evidence>
<dbReference type="HOGENOM" id="CLU_2715836_0_0_7"/>
<name>Q6APC0_DESPS</name>
<organism evidence="1 2">
    <name type="scientific">Desulfotalea psychrophila (strain LSv54 / DSM 12343)</name>
    <dbReference type="NCBI Taxonomy" id="177439"/>
    <lineage>
        <taxon>Bacteria</taxon>
        <taxon>Pseudomonadati</taxon>
        <taxon>Thermodesulfobacteriota</taxon>
        <taxon>Desulfobulbia</taxon>
        <taxon>Desulfobulbales</taxon>
        <taxon>Desulfocapsaceae</taxon>
        <taxon>Desulfotalea</taxon>
    </lineage>
</organism>
<reference evidence="2" key="1">
    <citation type="journal article" date="2004" name="Environ. Microbiol.">
        <title>The genome of Desulfotalea psychrophila, a sulfate-reducing bacterium from permanently cold Arctic sediments.</title>
        <authorList>
            <person name="Rabus R."/>
            <person name="Ruepp A."/>
            <person name="Frickey T."/>
            <person name="Rattei T."/>
            <person name="Fartmann B."/>
            <person name="Stark M."/>
            <person name="Bauer M."/>
            <person name="Zibat A."/>
            <person name="Lombardot T."/>
            <person name="Becker I."/>
            <person name="Amann J."/>
            <person name="Gellner K."/>
            <person name="Teeling H."/>
            <person name="Leuschner W.D."/>
            <person name="Gloeckner F.-O."/>
            <person name="Lupas A.N."/>
            <person name="Amann R."/>
            <person name="Klenk H.-P."/>
        </authorList>
    </citation>
    <scope>NUCLEOTIDE SEQUENCE [LARGE SCALE GENOMIC DNA]</scope>
    <source>
        <strain evidence="2">DSM 12343 / LSv54</strain>
    </source>
</reference>
<dbReference type="KEGG" id="dps:DP1075"/>
<gene>
    <name evidence="1" type="ordered locus">DP1075</name>
</gene>
<proteinExistence type="predicted"/>
<dbReference type="EMBL" id="CR522870">
    <property type="protein sequence ID" value="CAG35804.1"/>
    <property type="molecule type" value="Genomic_DNA"/>
</dbReference>
<sequence length="72" mass="8084">MLATIGKSVGDREFVDAQGLPGNEHCGRTFTIFLLDHEGFFEQEADERELVYCKNSFNEDATISVEDQLSPD</sequence>
<dbReference type="AlphaFoldDB" id="Q6APC0"/>
<dbReference type="Proteomes" id="UP000000602">
    <property type="component" value="Chromosome"/>
</dbReference>
<evidence type="ECO:0000313" key="2">
    <source>
        <dbReference type="Proteomes" id="UP000000602"/>
    </source>
</evidence>
<keyword evidence="2" id="KW-1185">Reference proteome</keyword>
<protein>
    <submittedName>
        <fullName evidence="1">Uncharacterized protein</fullName>
    </submittedName>
</protein>
<dbReference type="RefSeq" id="WP_011188318.1">
    <property type="nucleotide sequence ID" value="NC_006138.1"/>
</dbReference>